<dbReference type="AlphaFoldDB" id="A0A382XTQ6"/>
<name>A0A382XTQ6_9ZZZZ</name>
<feature type="non-terminal residue" evidence="1">
    <location>
        <position position="33"/>
    </location>
</feature>
<dbReference type="SUPFAM" id="SSF51395">
    <property type="entry name" value="FMN-linked oxidoreductases"/>
    <property type="match status" value="1"/>
</dbReference>
<proteinExistence type="predicted"/>
<organism evidence="1">
    <name type="scientific">marine metagenome</name>
    <dbReference type="NCBI Taxonomy" id="408172"/>
    <lineage>
        <taxon>unclassified sequences</taxon>
        <taxon>metagenomes</taxon>
        <taxon>ecological metagenomes</taxon>
    </lineage>
</organism>
<gene>
    <name evidence="1" type="ORF">METZ01_LOCUS426512</name>
</gene>
<reference evidence="1" key="1">
    <citation type="submission" date="2018-05" db="EMBL/GenBank/DDBJ databases">
        <authorList>
            <person name="Lanie J.A."/>
            <person name="Ng W.-L."/>
            <person name="Kazmierczak K.M."/>
            <person name="Andrzejewski T.M."/>
            <person name="Davidsen T.M."/>
            <person name="Wayne K.J."/>
            <person name="Tettelin H."/>
            <person name="Glass J.I."/>
            <person name="Rusch D."/>
            <person name="Podicherti R."/>
            <person name="Tsui H.-C.T."/>
            <person name="Winkler M.E."/>
        </authorList>
    </citation>
    <scope>NUCLEOTIDE SEQUENCE</scope>
</reference>
<accession>A0A382XTQ6</accession>
<dbReference type="EMBL" id="UINC01169894">
    <property type="protein sequence ID" value="SVD73658.1"/>
    <property type="molecule type" value="Genomic_DNA"/>
</dbReference>
<sequence>MSREKRHDILFKPIKLGPKVLKNRFWQVPHCNG</sequence>
<protein>
    <submittedName>
        <fullName evidence="1">Uncharacterized protein</fullName>
    </submittedName>
</protein>
<evidence type="ECO:0000313" key="1">
    <source>
        <dbReference type="EMBL" id="SVD73658.1"/>
    </source>
</evidence>